<sequence>MRSFISMLPIVGNITHWPLGRKRLTMTITKLTEAPTEADLNARLDAAIKHALPWLGSESVRRETKFKVQIGRASVPIKNDSGSHEARADVLLYFGDTPLAVFELKRQDLNLSLNDEKQGLSYAKLLSPSPPLVVITNGADVRILETHTGSPWVPETPSEQALRDLLDNASKVAKGELKEAIHTLMHDSPAVWMAAVREISKSNIEALSGSWEDSLCPFVRGWILPRNATDVIEKQALAGQRVSLLVGAPLSGKSNVLREVCLRTMVSPTMGALYLCAGVGSGIFQTLADALNQALSWPVTPSEARNWLIQISNQNQQKLLVLLDDIDPGDSTSRRELEELLSDTFGQGLFVAIAVHESGSEQLCRSKNMLSQSLIGMKAKVITLTSLSDEEFKSAQDSLAKRHMLFTTGAQYSAEMREPWVIRAVSAHVQARASHLSKEAFASLPPMLSLRLIAEARTRFESPELIRYYQAIASALLADAQDRDRRAPLLLESLHTYVVRRLTLGDYLPSEEINRLVSLGFVRPAIQSDEPVLYVRLPELVASELSKKISKEIAKLLRNGIPEAAELLINAAQHLPLGDIVAAQSVMDCMADTGTFPYDLIVTLLDLKPTERPVQPGTKFGLDFPGVGYVMVDYLEGGKVKFKANGEIITADVSEVDFGAVIENAHPWTILSHLVNRLAATRTDGDGVIVMAPYLIKEIGDSELLLRRPGQTLDSRRAPMHDLQGGAVVCHHAGFLEQITYSTYEYLAYEGRGADALINEVIDLDSPFLLSRVHIALQEITTLSEDHLSQWAVETLETKVGPALAKHIDGVCE</sequence>
<dbReference type="OrthoDB" id="7033509at2"/>
<evidence type="ECO:0000313" key="3">
    <source>
        <dbReference type="Proteomes" id="UP000297555"/>
    </source>
</evidence>
<reference evidence="2 3" key="1">
    <citation type="submission" date="2019-03" db="EMBL/GenBank/DDBJ databases">
        <title>Draft genome sequence of humic substances-degrading Pseudomonas kribbensis CHA-19 from forest soil.</title>
        <authorList>
            <person name="Kim D."/>
        </authorList>
    </citation>
    <scope>NUCLEOTIDE SEQUENCE [LARGE SCALE GENOMIC DNA]</scope>
    <source>
        <strain evidence="2 3">CHA-19</strain>
    </source>
</reference>
<dbReference type="AlphaFoldDB" id="A0A4Y8VH96"/>
<evidence type="ECO:0000313" key="2">
    <source>
        <dbReference type="EMBL" id="TFH79013.1"/>
    </source>
</evidence>
<name>A0A4Y8VH96_9PSED</name>
<dbReference type="InterPro" id="IPR007409">
    <property type="entry name" value="Restrct_endonuc_type1_HsdR_N"/>
</dbReference>
<feature type="domain" description="Restriction endonuclease type I HsdR N-terminal" evidence="1">
    <location>
        <begin position="78"/>
        <end position="149"/>
    </location>
</feature>
<dbReference type="GO" id="GO:0009035">
    <property type="term" value="F:type I site-specific deoxyribonuclease activity"/>
    <property type="evidence" value="ECO:0007669"/>
    <property type="project" value="UniProtKB-EC"/>
</dbReference>
<proteinExistence type="predicted"/>
<dbReference type="GO" id="GO:0009307">
    <property type="term" value="P:DNA restriction-modification system"/>
    <property type="evidence" value="ECO:0007669"/>
    <property type="project" value="UniProtKB-KW"/>
</dbReference>
<dbReference type="EMBL" id="SPDQ01000019">
    <property type="protein sequence ID" value="TFH79013.1"/>
    <property type="molecule type" value="Genomic_DNA"/>
</dbReference>
<accession>A0A4Y8VH96</accession>
<gene>
    <name evidence="2" type="ORF">E4J90_18690</name>
</gene>
<dbReference type="Proteomes" id="UP000297555">
    <property type="component" value="Unassembled WGS sequence"/>
</dbReference>
<comment type="caution">
    <text evidence="2">The sequence shown here is derived from an EMBL/GenBank/DDBJ whole genome shotgun (WGS) entry which is preliminary data.</text>
</comment>
<dbReference type="Pfam" id="PF04313">
    <property type="entry name" value="HSDR_N"/>
    <property type="match status" value="1"/>
</dbReference>
<evidence type="ECO:0000259" key="1">
    <source>
        <dbReference type="Pfam" id="PF04313"/>
    </source>
</evidence>
<organism evidence="2 3">
    <name type="scientific">Pseudomonas kribbensis</name>
    <dbReference type="NCBI Taxonomy" id="1628086"/>
    <lineage>
        <taxon>Bacteria</taxon>
        <taxon>Pseudomonadati</taxon>
        <taxon>Pseudomonadota</taxon>
        <taxon>Gammaproteobacteria</taxon>
        <taxon>Pseudomonadales</taxon>
        <taxon>Pseudomonadaceae</taxon>
        <taxon>Pseudomonas</taxon>
    </lineage>
</organism>
<dbReference type="GO" id="GO:0005524">
    <property type="term" value="F:ATP binding"/>
    <property type="evidence" value="ECO:0007669"/>
    <property type="project" value="UniProtKB-KW"/>
</dbReference>
<protein>
    <recommendedName>
        <fullName evidence="1">Restriction endonuclease type I HsdR N-terminal domain-containing protein</fullName>
    </recommendedName>
</protein>
<dbReference type="GO" id="GO:0003677">
    <property type="term" value="F:DNA binding"/>
    <property type="evidence" value="ECO:0007669"/>
    <property type="project" value="UniProtKB-KW"/>
</dbReference>